<dbReference type="GO" id="GO:0005737">
    <property type="term" value="C:cytoplasm"/>
    <property type="evidence" value="ECO:0007669"/>
    <property type="project" value="UniProtKB-SubCell"/>
</dbReference>
<dbReference type="PANTHER" id="PTHR12442">
    <property type="entry name" value="DYNEIN INTERMEDIATE CHAIN"/>
    <property type="match status" value="1"/>
</dbReference>
<dbReference type="GO" id="GO:0005868">
    <property type="term" value="C:cytoplasmic dynein complex"/>
    <property type="evidence" value="ECO:0007669"/>
    <property type="project" value="TreeGrafter"/>
</dbReference>
<evidence type="ECO:0000313" key="7">
    <source>
        <dbReference type="Proteomes" id="UP000035682"/>
    </source>
</evidence>
<dbReference type="Pfam" id="PF00400">
    <property type="entry name" value="WD40"/>
    <property type="match status" value="1"/>
</dbReference>
<accession>A0A090L064</accession>
<dbReference type="PROSITE" id="PS50294">
    <property type="entry name" value="WD_REPEATS_REGION"/>
    <property type="match status" value="1"/>
</dbReference>
<dbReference type="WBParaSite" id="SRAE_1000133200.1">
    <property type="protein sequence ID" value="SRAE_1000133200.1"/>
    <property type="gene ID" value="WBGene00257936"/>
</dbReference>
<dbReference type="Gene3D" id="2.130.10.10">
    <property type="entry name" value="YVTN repeat-like/Quinoprotein amine dehydrogenase"/>
    <property type="match status" value="1"/>
</dbReference>
<dbReference type="PANTHER" id="PTHR12442:SF22">
    <property type="entry name" value="CYTOPLASMIC DYNEIN 1 INTERMEDIATE CHAIN-RELATED"/>
    <property type="match status" value="1"/>
</dbReference>
<reference evidence="8" key="2">
    <citation type="submission" date="2020-12" db="UniProtKB">
        <authorList>
            <consortium name="WormBaseParasite"/>
        </authorList>
    </citation>
    <scope>IDENTIFICATION</scope>
</reference>
<dbReference type="InterPro" id="IPR050687">
    <property type="entry name" value="Dynein_IC"/>
</dbReference>
<evidence type="ECO:0000256" key="2">
    <source>
        <dbReference type="ARBA" id="ARBA00022490"/>
    </source>
</evidence>
<dbReference type="InterPro" id="IPR036322">
    <property type="entry name" value="WD40_repeat_dom_sf"/>
</dbReference>
<keyword evidence="3 5" id="KW-0853">WD repeat</keyword>
<dbReference type="InterPro" id="IPR015943">
    <property type="entry name" value="WD40/YVTN_repeat-like_dom_sf"/>
</dbReference>
<protein>
    <submittedName>
        <fullName evidence="6 8">Cytoplasmic dynein 1 intermediate chain 2</fullName>
    </submittedName>
</protein>
<evidence type="ECO:0000256" key="3">
    <source>
        <dbReference type="ARBA" id="ARBA00022574"/>
    </source>
</evidence>
<dbReference type="AlphaFoldDB" id="A0A090L064"/>
<dbReference type="GeneID" id="36375431"/>
<dbReference type="Proteomes" id="UP000035682">
    <property type="component" value="Unplaced"/>
</dbReference>
<evidence type="ECO:0000256" key="1">
    <source>
        <dbReference type="ARBA" id="ARBA00004496"/>
    </source>
</evidence>
<dbReference type="PROSITE" id="PS50082">
    <property type="entry name" value="WD_REPEATS_2"/>
    <property type="match status" value="1"/>
</dbReference>
<keyword evidence="4" id="KW-0677">Repeat</keyword>
<evidence type="ECO:0000256" key="4">
    <source>
        <dbReference type="ARBA" id="ARBA00022737"/>
    </source>
</evidence>
<dbReference type="SUPFAM" id="SSF50978">
    <property type="entry name" value="WD40 repeat-like"/>
    <property type="match status" value="1"/>
</dbReference>
<dbReference type="GO" id="GO:0010970">
    <property type="term" value="P:transport along microtubule"/>
    <property type="evidence" value="ECO:0007669"/>
    <property type="project" value="TreeGrafter"/>
</dbReference>
<evidence type="ECO:0000256" key="5">
    <source>
        <dbReference type="PROSITE-ProRule" id="PRU00221"/>
    </source>
</evidence>
<gene>
    <name evidence="6 8 9" type="ORF">SRAE_1000133200</name>
</gene>
<dbReference type="CTD" id="36375431"/>
<comment type="subcellular location">
    <subcellularLocation>
        <location evidence="1">Cytoplasm</location>
    </subcellularLocation>
</comment>
<evidence type="ECO:0000313" key="6">
    <source>
        <dbReference type="EMBL" id="CEF63066.1"/>
    </source>
</evidence>
<dbReference type="OMA" id="SHTHPIC"/>
<keyword evidence="7" id="KW-1185">Reference proteome</keyword>
<dbReference type="GO" id="GO:0045504">
    <property type="term" value="F:dynein heavy chain binding"/>
    <property type="evidence" value="ECO:0007669"/>
    <property type="project" value="TreeGrafter"/>
</dbReference>
<feature type="repeat" description="WD" evidence="5">
    <location>
        <begin position="537"/>
        <end position="572"/>
    </location>
</feature>
<reference evidence="6 7" key="1">
    <citation type="submission" date="2014-09" db="EMBL/GenBank/DDBJ databases">
        <authorList>
            <person name="Martin A.A."/>
        </authorList>
    </citation>
    <scope>NUCLEOTIDE SEQUENCE</scope>
    <source>
        <strain evidence="7">ED321</strain>
        <strain evidence="6">ED321 Heterogonic</strain>
    </source>
</reference>
<keyword evidence="2" id="KW-0963">Cytoplasm</keyword>
<evidence type="ECO:0000313" key="8">
    <source>
        <dbReference type="WBParaSite" id="SRAE_1000133200.1"/>
    </source>
</evidence>
<dbReference type="RefSeq" id="XP_024502268.1">
    <property type="nucleotide sequence ID" value="XM_024648273.1"/>
</dbReference>
<dbReference type="SMART" id="SM00320">
    <property type="entry name" value="WD40"/>
    <property type="match status" value="6"/>
</dbReference>
<dbReference type="EMBL" id="LN609528">
    <property type="protein sequence ID" value="CEF63066.1"/>
    <property type="molecule type" value="Genomic_DNA"/>
</dbReference>
<dbReference type="WormBase" id="SRAE_1000133200">
    <property type="protein sequence ID" value="SRP03305"/>
    <property type="gene ID" value="WBGene00257936"/>
</dbReference>
<sequence>MISNTFIFLKIIFFNEMTDPSIKAIIELKRQKLAAIREGKKKKEVEKLTLQAEKQNIAVQKEDFIPVRYTFTENELQGILEGAGISPTTEVKVPRQSLAANMLDNFKTPAVPTQRPTGLVLDSTEPDIISFKPICRTTCYTKSVQTDDNNMAHGEFFDVGSQEFYDEFDDNPFPQAQHKSHHHMPFDESPSSDINELLTSSGFRLPPTETKEVEKVIIKEPVIKPPPNPLTETEKEHIIKKSVAPSVGRTYKLFARALAEEAYVNVNYNNDTKDKPKYCNGEKLTLERTFHQKRLENTFVASIDSSEHFNELIVAAYDRIKIDLTEPGSIVKIWNMRFKDDEPEFSLYSPTKLTCAAFGKSNANIIIGGCYSGQICMWDTRDSRKTPIHKSPVSLGSHTHPICKLKVIGSQNANNIVTISSEGKLCSWSLENLSHPAETLSLNLESKPVASNSLSFFHNDSSNFVVGGEDGQIYCGSWNNENLYVVNDKYNHFGPISSIDTHKAVESARTSGLCLTGSLDWSVKLWNIKENKLLYHFDNHSNYVTDVAWSPVHPAIFVSTDADGKIFLWNINEDVENPISTITLKNEASVKKVLWSKTGQHLIVGDTRGCLHVYAAEESLHTPRQNEWDRLEESLDEASLIYK</sequence>
<evidence type="ECO:0000313" key="9">
    <source>
        <dbReference type="WormBase" id="SRAE_1000133200"/>
    </source>
</evidence>
<name>A0A090L064_STRRB</name>
<proteinExistence type="predicted"/>
<dbReference type="GO" id="GO:0045503">
    <property type="term" value="F:dynein light chain binding"/>
    <property type="evidence" value="ECO:0007669"/>
    <property type="project" value="TreeGrafter"/>
</dbReference>
<organism evidence="6">
    <name type="scientific">Strongyloides ratti</name>
    <name type="common">Parasitic roundworm</name>
    <dbReference type="NCBI Taxonomy" id="34506"/>
    <lineage>
        <taxon>Eukaryota</taxon>
        <taxon>Metazoa</taxon>
        <taxon>Ecdysozoa</taxon>
        <taxon>Nematoda</taxon>
        <taxon>Chromadorea</taxon>
        <taxon>Rhabditida</taxon>
        <taxon>Tylenchina</taxon>
        <taxon>Panagrolaimomorpha</taxon>
        <taxon>Strongyloidoidea</taxon>
        <taxon>Strongyloididae</taxon>
        <taxon>Strongyloides</taxon>
    </lineage>
</organism>
<dbReference type="STRING" id="34506.A0A090L064"/>
<dbReference type="OrthoDB" id="4189at2759"/>
<dbReference type="InterPro" id="IPR001680">
    <property type="entry name" value="WD40_rpt"/>
</dbReference>
<dbReference type="eggNOG" id="KOG1587">
    <property type="taxonomic scope" value="Eukaryota"/>
</dbReference>